<evidence type="ECO:0000256" key="2">
    <source>
        <dbReference type="SAM" id="Phobius"/>
    </source>
</evidence>
<evidence type="ECO:0000256" key="1">
    <source>
        <dbReference type="SAM" id="MobiDB-lite"/>
    </source>
</evidence>
<keyword evidence="2" id="KW-1133">Transmembrane helix</keyword>
<sequence length="239" mass="25386">MYGHGAAPPHRSTATVISLRVLIAAAGFLSCGLLACVPLFRVAVLRGRFFDWLLAWVSLPLSLFCLIVVGSLPTEDLRTDVAFLCVLFLGAGAAVYYLTVDIRHHDRLREYGAHGLPSPHAHGGTPAPYGYPQPTSPYGQTPVPQAQPQMPHVQMPHVQMPPAPAPHPAPGVRGDTPSTPIPPAQPPQPPQPPQSPGPARIDQVRAELDELSDYLRRSDGGQGGGDRGGQGYGTDEGGR</sequence>
<feature type="transmembrane region" description="Helical" evidence="2">
    <location>
        <begin position="81"/>
        <end position="99"/>
    </location>
</feature>
<evidence type="ECO:0000313" key="3">
    <source>
        <dbReference type="EMBL" id="MFC5670033.1"/>
    </source>
</evidence>
<organism evidence="3 4">
    <name type="scientific">Streptomyces incanus</name>
    <dbReference type="NCBI Taxonomy" id="887453"/>
    <lineage>
        <taxon>Bacteria</taxon>
        <taxon>Bacillati</taxon>
        <taxon>Actinomycetota</taxon>
        <taxon>Actinomycetes</taxon>
        <taxon>Kitasatosporales</taxon>
        <taxon>Streptomycetaceae</taxon>
        <taxon>Streptomyces</taxon>
    </lineage>
</organism>
<comment type="caution">
    <text evidence="3">The sequence shown here is derived from an EMBL/GenBank/DDBJ whole genome shotgun (WGS) entry which is preliminary data.</text>
</comment>
<accession>A0ABW0XHS9</accession>
<gene>
    <name evidence="3" type="ORF">ACFP2V_07910</name>
</gene>
<proteinExistence type="predicted"/>
<protein>
    <recommendedName>
        <fullName evidence="5">Integral membrane protein</fullName>
    </recommendedName>
</protein>
<dbReference type="Proteomes" id="UP001596183">
    <property type="component" value="Unassembled WGS sequence"/>
</dbReference>
<name>A0ABW0XHS9_9ACTN</name>
<reference evidence="4" key="1">
    <citation type="journal article" date="2019" name="Int. J. Syst. Evol. Microbiol.">
        <title>The Global Catalogue of Microorganisms (GCM) 10K type strain sequencing project: providing services to taxonomists for standard genome sequencing and annotation.</title>
        <authorList>
            <consortium name="The Broad Institute Genomics Platform"/>
            <consortium name="The Broad Institute Genome Sequencing Center for Infectious Disease"/>
            <person name="Wu L."/>
            <person name="Ma J."/>
        </authorList>
    </citation>
    <scope>NUCLEOTIDE SEQUENCE [LARGE SCALE GENOMIC DNA]</scope>
    <source>
        <strain evidence="4">JCM 13852</strain>
    </source>
</reference>
<feature type="region of interest" description="Disordered" evidence="1">
    <location>
        <begin position="113"/>
        <end position="239"/>
    </location>
</feature>
<keyword evidence="4" id="KW-1185">Reference proteome</keyword>
<feature type="compositionally biased region" description="Polar residues" evidence="1">
    <location>
        <begin position="136"/>
        <end position="148"/>
    </location>
</feature>
<keyword evidence="2" id="KW-0812">Transmembrane</keyword>
<feature type="transmembrane region" description="Helical" evidence="2">
    <location>
        <begin position="17"/>
        <end position="40"/>
    </location>
</feature>
<feature type="transmembrane region" description="Helical" evidence="2">
    <location>
        <begin position="52"/>
        <end position="69"/>
    </location>
</feature>
<evidence type="ECO:0000313" key="4">
    <source>
        <dbReference type="Proteomes" id="UP001596183"/>
    </source>
</evidence>
<feature type="compositionally biased region" description="Gly residues" evidence="1">
    <location>
        <begin position="220"/>
        <end position="239"/>
    </location>
</feature>
<dbReference type="EMBL" id="JBHSPC010000015">
    <property type="protein sequence ID" value="MFC5670033.1"/>
    <property type="molecule type" value="Genomic_DNA"/>
</dbReference>
<dbReference type="RefSeq" id="WP_381207479.1">
    <property type="nucleotide sequence ID" value="NZ_JBHSPC010000015.1"/>
</dbReference>
<keyword evidence="2" id="KW-0472">Membrane</keyword>
<evidence type="ECO:0008006" key="5">
    <source>
        <dbReference type="Google" id="ProtNLM"/>
    </source>
</evidence>
<feature type="compositionally biased region" description="Pro residues" evidence="1">
    <location>
        <begin position="179"/>
        <end position="196"/>
    </location>
</feature>
<feature type="compositionally biased region" description="Pro residues" evidence="1">
    <location>
        <begin position="159"/>
        <end position="169"/>
    </location>
</feature>
<feature type="compositionally biased region" description="Basic and acidic residues" evidence="1">
    <location>
        <begin position="202"/>
        <end position="219"/>
    </location>
</feature>